<feature type="domain" description="DUF1990" evidence="1">
    <location>
        <begin position="13"/>
        <end position="191"/>
    </location>
</feature>
<evidence type="ECO:0000313" key="3">
    <source>
        <dbReference type="Proteomes" id="UP001501204"/>
    </source>
</evidence>
<dbReference type="RefSeq" id="WP_344120526.1">
    <property type="nucleotide sequence ID" value="NZ_BAAAOA010000014.1"/>
</dbReference>
<dbReference type="Pfam" id="PF09348">
    <property type="entry name" value="DUF1990"/>
    <property type="match status" value="1"/>
</dbReference>
<dbReference type="Proteomes" id="UP001501204">
    <property type="component" value="Unassembled WGS sequence"/>
</dbReference>
<accession>A0ABN2KDQ3</accession>
<organism evidence="2 3">
    <name type="scientific">Kocuria aegyptia</name>
    <dbReference type="NCBI Taxonomy" id="330943"/>
    <lineage>
        <taxon>Bacteria</taxon>
        <taxon>Bacillati</taxon>
        <taxon>Actinomycetota</taxon>
        <taxon>Actinomycetes</taxon>
        <taxon>Micrococcales</taxon>
        <taxon>Micrococcaceae</taxon>
        <taxon>Kocuria</taxon>
    </lineage>
</organism>
<keyword evidence="3" id="KW-1185">Reference proteome</keyword>
<dbReference type="PANTHER" id="PTHR34202:SF1">
    <property type="entry name" value="UPF0548 PROTEIN"/>
    <property type="match status" value="1"/>
</dbReference>
<sequence length="211" mass="23034">MPHSARREPPFNYAPVGATQVEDYRGTSPFRNRISQERVQIGVGQARWEHAGKEILSWGLQRRAGYSVVPLGHPHNADGESAPHGRSAAALPPVAPGAAVQLRRRLGPLPISMPTRVVYVLDEPHRKGFAFGTLAGHPVSGEVAFIVERSPDDSVWFTLRSLSGPGKGLWWITYPIVVLLRGRFRNSYLQALAEPLEALQAGDDGSRGYGS</sequence>
<comment type="caution">
    <text evidence="2">The sequence shown here is derived from an EMBL/GenBank/DDBJ whole genome shotgun (WGS) entry which is preliminary data.</text>
</comment>
<protein>
    <submittedName>
        <fullName evidence="2">DUF1990 domain-containing protein</fullName>
    </submittedName>
</protein>
<proteinExistence type="predicted"/>
<dbReference type="EMBL" id="BAAAOA010000014">
    <property type="protein sequence ID" value="GAA1753818.1"/>
    <property type="molecule type" value="Genomic_DNA"/>
</dbReference>
<name>A0ABN2KDQ3_9MICC</name>
<dbReference type="InterPro" id="IPR018960">
    <property type="entry name" value="DUF1990"/>
</dbReference>
<evidence type="ECO:0000313" key="2">
    <source>
        <dbReference type="EMBL" id="GAA1753818.1"/>
    </source>
</evidence>
<evidence type="ECO:0000259" key="1">
    <source>
        <dbReference type="Pfam" id="PF09348"/>
    </source>
</evidence>
<dbReference type="PANTHER" id="PTHR34202">
    <property type="entry name" value="UPF0548 PROTEIN"/>
    <property type="match status" value="1"/>
</dbReference>
<reference evidence="2 3" key="1">
    <citation type="journal article" date="2019" name="Int. J. Syst. Evol. Microbiol.">
        <title>The Global Catalogue of Microorganisms (GCM) 10K type strain sequencing project: providing services to taxonomists for standard genome sequencing and annotation.</title>
        <authorList>
            <consortium name="The Broad Institute Genomics Platform"/>
            <consortium name="The Broad Institute Genome Sequencing Center for Infectious Disease"/>
            <person name="Wu L."/>
            <person name="Ma J."/>
        </authorList>
    </citation>
    <scope>NUCLEOTIDE SEQUENCE [LARGE SCALE GENOMIC DNA]</scope>
    <source>
        <strain evidence="2 3">JCM 14735</strain>
    </source>
</reference>
<gene>
    <name evidence="2" type="ORF">GCM10009767_11040</name>
</gene>
<dbReference type="PIRSF" id="PIRSF010260">
    <property type="entry name" value="UCP010260"/>
    <property type="match status" value="1"/>
</dbReference>
<dbReference type="InterPro" id="IPR014457">
    <property type="entry name" value="UCP010260"/>
</dbReference>